<reference evidence="2" key="1">
    <citation type="submission" date="2021-02" db="EMBL/GenBank/DDBJ databases">
        <authorList>
            <person name="Dougan E. K."/>
            <person name="Rhodes N."/>
            <person name="Thang M."/>
            <person name="Chan C."/>
        </authorList>
    </citation>
    <scope>NUCLEOTIDE SEQUENCE</scope>
</reference>
<feature type="region of interest" description="Disordered" evidence="1">
    <location>
        <begin position="34"/>
        <end position="89"/>
    </location>
</feature>
<evidence type="ECO:0000313" key="2">
    <source>
        <dbReference type="EMBL" id="CAE7617972.1"/>
    </source>
</evidence>
<dbReference type="OrthoDB" id="10470821at2759"/>
<protein>
    <submittedName>
        <fullName evidence="2">Uncharacterized protein</fullName>
    </submittedName>
</protein>
<feature type="region of interest" description="Disordered" evidence="1">
    <location>
        <begin position="185"/>
        <end position="218"/>
    </location>
</feature>
<feature type="region of interest" description="Disordered" evidence="1">
    <location>
        <begin position="132"/>
        <end position="166"/>
    </location>
</feature>
<evidence type="ECO:0000256" key="1">
    <source>
        <dbReference type="SAM" id="MobiDB-lite"/>
    </source>
</evidence>
<accession>A0A812VAW5</accession>
<keyword evidence="3" id="KW-1185">Reference proteome</keyword>
<gene>
    <name evidence="2" type="ORF">SNAT2548_LOCUS35126</name>
</gene>
<comment type="caution">
    <text evidence="2">The sequence shown here is derived from an EMBL/GenBank/DDBJ whole genome shotgun (WGS) entry which is preliminary data.</text>
</comment>
<name>A0A812VAW5_9DINO</name>
<dbReference type="EMBL" id="CAJNDS010002846">
    <property type="protein sequence ID" value="CAE7617972.1"/>
    <property type="molecule type" value="Genomic_DNA"/>
</dbReference>
<dbReference type="Proteomes" id="UP000604046">
    <property type="component" value="Unassembled WGS sequence"/>
</dbReference>
<sequence length="239" mass="26323">MAKSTSEQGLKEKQEVPTLILLKRGCEEFNIWTPPNWTPLSSPRSPRKCASETAVGDLPSLLQQQSRNPSKCVGAGKEDPSTTDGSSEALANVISTQEIMIETLMSRCRRLESVVKQQRAELVERAAQVRALRKEKDRGSNAPRASSRVGRWNPERRPKVDPKTGKAAAGIAQKVLCQEYQHPLRSVPPSHRSLTPSFRPPQRNSFGRGRSVGALSQKAYQRADRQLAQGCPFVSAKAA</sequence>
<organism evidence="2 3">
    <name type="scientific">Symbiodinium natans</name>
    <dbReference type="NCBI Taxonomy" id="878477"/>
    <lineage>
        <taxon>Eukaryota</taxon>
        <taxon>Sar</taxon>
        <taxon>Alveolata</taxon>
        <taxon>Dinophyceae</taxon>
        <taxon>Suessiales</taxon>
        <taxon>Symbiodiniaceae</taxon>
        <taxon>Symbiodinium</taxon>
    </lineage>
</organism>
<proteinExistence type="predicted"/>
<evidence type="ECO:0000313" key="3">
    <source>
        <dbReference type="Proteomes" id="UP000604046"/>
    </source>
</evidence>
<feature type="compositionally biased region" description="Polar residues" evidence="1">
    <location>
        <begin position="34"/>
        <end position="44"/>
    </location>
</feature>
<feature type="compositionally biased region" description="Basic and acidic residues" evidence="1">
    <location>
        <begin position="153"/>
        <end position="164"/>
    </location>
</feature>
<dbReference type="AlphaFoldDB" id="A0A812VAW5"/>